<dbReference type="Gene3D" id="3.40.50.1820">
    <property type="entry name" value="alpha/beta hydrolase"/>
    <property type="match status" value="1"/>
</dbReference>
<evidence type="ECO:0000313" key="3">
    <source>
        <dbReference type="EMBL" id="TPE48310.1"/>
    </source>
</evidence>
<keyword evidence="1" id="KW-0732">Signal</keyword>
<feature type="domain" description="AB hydrolase-1" evidence="2">
    <location>
        <begin position="28"/>
        <end position="148"/>
    </location>
</feature>
<sequence>MPRILLSRLLLPFALLLSAATTARADCVVLLHGLGRSGSSFLVMEEALDAYGFTVVNNGYPSTEATVERMFDYVSAAVKECGAQKVNFVTHSMGGILVRGWLAANRPANLGRVVMLAPPNQGSEVVDAFGEMAIFEHLTGPAGQQLRTGPEGIAALLGPVDFDLGVIAGDRSINPLFSAVIPGADDGTVSVESTRIDGMADHLVVHTTHTFLMNNPLVIAQVIGFLETGEFDHDLTMSQVLQRMMRR</sequence>
<reference evidence="3 4" key="1">
    <citation type="submission" date="2019-06" db="EMBL/GenBank/DDBJ databases">
        <title>A novel bacterium of genus Amaricoccus, isolated from marine sediment.</title>
        <authorList>
            <person name="Huang H."/>
            <person name="Mo K."/>
            <person name="Hu Y."/>
        </authorList>
    </citation>
    <scope>NUCLEOTIDE SEQUENCE [LARGE SCALE GENOMIC DNA]</scope>
    <source>
        <strain evidence="3 4">HB172011</strain>
    </source>
</reference>
<organism evidence="3 4">
    <name type="scientific">Amaricoccus solimangrovi</name>
    <dbReference type="NCBI Taxonomy" id="2589815"/>
    <lineage>
        <taxon>Bacteria</taxon>
        <taxon>Pseudomonadati</taxon>
        <taxon>Pseudomonadota</taxon>
        <taxon>Alphaproteobacteria</taxon>
        <taxon>Rhodobacterales</taxon>
        <taxon>Paracoccaceae</taxon>
        <taxon>Amaricoccus</taxon>
    </lineage>
</organism>
<feature type="signal peptide" evidence="1">
    <location>
        <begin position="1"/>
        <end position="25"/>
    </location>
</feature>
<dbReference type="RefSeq" id="WP_140455547.1">
    <property type="nucleotide sequence ID" value="NZ_VFRP01000023.1"/>
</dbReference>
<evidence type="ECO:0000313" key="4">
    <source>
        <dbReference type="Proteomes" id="UP000319255"/>
    </source>
</evidence>
<evidence type="ECO:0000256" key="1">
    <source>
        <dbReference type="SAM" id="SignalP"/>
    </source>
</evidence>
<dbReference type="GO" id="GO:0016787">
    <property type="term" value="F:hydrolase activity"/>
    <property type="evidence" value="ECO:0007669"/>
    <property type="project" value="UniProtKB-KW"/>
</dbReference>
<dbReference type="PANTHER" id="PTHR37946:SF1">
    <property type="entry name" value="SLL1969 PROTEIN"/>
    <property type="match status" value="1"/>
</dbReference>
<dbReference type="InterPro" id="IPR029058">
    <property type="entry name" value="AB_hydrolase_fold"/>
</dbReference>
<gene>
    <name evidence="3" type="ORF">FJM51_18170</name>
</gene>
<feature type="chain" id="PRO_5021203940" evidence="1">
    <location>
        <begin position="26"/>
        <end position="247"/>
    </location>
</feature>
<comment type="caution">
    <text evidence="3">The sequence shown here is derived from an EMBL/GenBank/DDBJ whole genome shotgun (WGS) entry which is preliminary data.</text>
</comment>
<evidence type="ECO:0000259" key="2">
    <source>
        <dbReference type="Pfam" id="PF12697"/>
    </source>
</evidence>
<dbReference type="AlphaFoldDB" id="A0A501WIW8"/>
<dbReference type="OrthoDB" id="556502at2"/>
<keyword evidence="3" id="KW-0378">Hydrolase</keyword>
<keyword evidence="4" id="KW-1185">Reference proteome</keyword>
<dbReference type="Proteomes" id="UP000319255">
    <property type="component" value="Unassembled WGS sequence"/>
</dbReference>
<dbReference type="Pfam" id="PF12697">
    <property type="entry name" value="Abhydrolase_6"/>
    <property type="match status" value="1"/>
</dbReference>
<proteinExistence type="predicted"/>
<dbReference type="PANTHER" id="PTHR37946">
    <property type="entry name" value="SLL1969 PROTEIN"/>
    <property type="match status" value="1"/>
</dbReference>
<name>A0A501WIW8_9RHOB</name>
<dbReference type="EMBL" id="VFRP01000023">
    <property type="protein sequence ID" value="TPE48310.1"/>
    <property type="molecule type" value="Genomic_DNA"/>
</dbReference>
<accession>A0A501WIW8</accession>
<protein>
    <submittedName>
        <fullName evidence="3">Alpha/beta fold hydrolase</fullName>
    </submittedName>
</protein>
<dbReference type="InterPro" id="IPR000073">
    <property type="entry name" value="AB_hydrolase_1"/>
</dbReference>
<dbReference type="SUPFAM" id="SSF53474">
    <property type="entry name" value="alpha/beta-Hydrolases"/>
    <property type="match status" value="1"/>
</dbReference>